<dbReference type="KEGG" id="rhom:FRIFI_1977"/>
<dbReference type="AlphaFoldDB" id="A0A2P2BSZ9"/>
<sequence>MDKDNQLLKGILIGSTTLAALSVISPSIRKITTSTVKATCKQQMKLLAGIGVLSIANYISNLDDDIYTIDDI</sequence>
<evidence type="ECO:0000313" key="2">
    <source>
        <dbReference type="Proteomes" id="UP000245695"/>
    </source>
</evidence>
<proteinExistence type="predicted"/>
<dbReference type="EMBL" id="LN650648">
    <property type="protein sequence ID" value="CEI73505.1"/>
    <property type="molecule type" value="Genomic_DNA"/>
</dbReference>
<keyword evidence="2" id="KW-1185">Reference proteome</keyword>
<name>A0A2P2BSZ9_9FIRM</name>
<dbReference type="RefSeq" id="WP_092924840.1">
    <property type="nucleotide sequence ID" value="NZ_FJTZ01000012.1"/>
</dbReference>
<organism evidence="1 2">
    <name type="scientific">Romboutsia hominis</name>
    <dbReference type="NCBI Taxonomy" id="1507512"/>
    <lineage>
        <taxon>Bacteria</taxon>
        <taxon>Bacillati</taxon>
        <taxon>Bacillota</taxon>
        <taxon>Clostridia</taxon>
        <taxon>Peptostreptococcales</taxon>
        <taxon>Peptostreptococcaceae</taxon>
        <taxon>Romboutsia</taxon>
    </lineage>
</organism>
<reference evidence="1 2" key="1">
    <citation type="submission" date="2014-09" db="EMBL/GenBank/DDBJ databases">
        <authorList>
            <person name="Hornung B.V."/>
        </authorList>
    </citation>
    <scope>NUCLEOTIDE SEQUENCE [LARGE SCALE GENOMIC DNA]</scope>
    <source>
        <strain evidence="1 2">FRIFI</strain>
    </source>
</reference>
<dbReference type="Proteomes" id="UP000245695">
    <property type="component" value="Chromosome 1"/>
</dbReference>
<accession>A0A2P2BSZ9</accession>
<protein>
    <submittedName>
        <fullName evidence="1">Uncharacterized protein</fullName>
    </submittedName>
</protein>
<evidence type="ECO:0000313" key="1">
    <source>
        <dbReference type="EMBL" id="CEI73505.1"/>
    </source>
</evidence>
<gene>
    <name evidence="1" type="ORF">FRIFI_1977</name>
</gene>